<comment type="caution">
    <text evidence="3">The sequence shown here is derived from an EMBL/GenBank/DDBJ whole genome shotgun (WGS) entry which is preliminary data.</text>
</comment>
<organism evidence="3 4">
    <name type="scientific">Caenorhabditis nigoni</name>
    <dbReference type="NCBI Taxonomy" id="1611254"/>
    <lineage>
        <taxon>Eukaryota</taxon>
        <taxon>Metazoa</taxon>
        <taxon>Ecdysozoa</taxon>
        <taxon>Nematoda</taxon>
        <taxon>Chromadorea</taxon>
        <taxon>Rhabditida</taxon>
        <taxon>Rhabditina</taxon>
        <taxon>Rhabditomorpha</taxon>
        <taxon>Rhabditoidea</taxon>
        <taxon>Rhabditidae</taxon>
        <taxon>Peloderinae</taxon>
        <taxon>Caenorhabditis</taxon>
    </lineage>
</organism>
<gene>
    <name evidence="3" type="primary">Cnig_chr_I.g2409</name>
    <name evidence="3" type="ORF">B9Z55_002409</name>
</gene>
<evidence type="ECO:0000259" key="2">
    <source>
        <dbReference type="Pfam" id="PF07735"/>
    </source>
</evidence>
<name>A0A2G5VKB2_9PELO</name>
<dbReference type="EMBL" id="PDUG01000001">
    <property type="protein sequence ID" value="PIC52203.1"/>
    <property type="molecule type" value="Genomic_DNA"/>
</dbReference>
<evidence type="ECO:0000313" key="3">
    <source>
        <dbReference type="EMBL" id="PIC52203.1"/>
    </source>
</evidence>
<dbReference type="InterPro" id="IPR012885">
    <property type="entry name" value="F-box_Sdz-33"/>
</dbReference>
<dbReference type="PANTHER" id="PTHR21503">
    <property type="entry name" value="F-BOX-CONTAINING HYPOTHETICAL PROTEIN C.ELEGANS"/>
    <property type="match status" value="1"/>
</dbReference>
<accession>A0A2G5VKB2</accession>
<evidence type="ECO:0000313" key="4">
    <source>
        <dbReference type="Proteomes" id="UP000230233"/>
    </source>
</evidence>
<proteinExistence type="predicted"/>
<keyword evidence="4" id="KW-1185">Reference proteome</keyword>
<feature type="domain" description="Sdz-33 F-box" evidence="2">
    <location>
        <begin position="278"/>
        <end position="300"/>
    </location>
</feature>
<dbReference type="PANTHER" id="PTHR21503:SF8">
    <property type="entry name" value="F-BOX ASSOCIATED DOMAIN-CONTAINING PROTEIN-RELATED"/>
    <property type="match status" value="1"/>
</dbReference>
<dbReference type="Pfam" id="PF07735">
    <property type="entry name" value="FBA_2"/>
    <property type="match status" value="1"/>
</dbReference>
<dbReference type="AlphaFoldDB" id="A0A2G5VKB2"/>
<dbReference type="Pfam" id="PF00646">
    <property type="entry name" value="F-box"/>
    <property type="match status" value="1"/>
</dbReference>
<evidence type="ECO:0000259" key="1">
    <source>
        <dbReference type="Pfam" id="PF00646"/>
    </source>
</evidence>
<reference evidence="4" key="1">
    <citation type="submission" date="2017-10" db="EMBL/GenBank/DDBJ databases">
        <title>Rapid genome shrinkage in a self-fertile nematode reveals novel sperm competition proteins.</title>
        <authorList>
            <person name="Yin D."/>
            <person name="Schwarz E.M."/>
            <person name="Thomas C.G."/>
            <person name="Felde R.L."/>
            <person name="Korf I.F."/>
            <person name="Cutter A.D."/>
            <person name="Schartner C.M."/>
            <person name="Ralston E.J."/>
            <person name="Meyer B.J."/>
            <person name="Haag E.S."/>
        </authorList>
    </citation>
    <scope>NUCLEOTIDE SEQUENCE [LARGE SCALE GENOMIC DNA]</scope>
    <source>
        <strain evidence="4">JU1422</strain>
    </source>
</reference>
<dbReference type="Proteomes" id="UP000230233">
    <property type="component" value="Chromosome I"/>
</dbReference>
<feature type="domain" description="F-box" evidence="1">
    <location>
        <begin position="4"/>
        <end position="39"/>
    </location>
</feature>
<sequence length="402" mass="47386">MVKFLRLPYLVKDLVFKEMELKEILLLSFCSKRVQKSIKQQFRIEFNKGFRITCGMNDPRMCHWQDEDEKRLELIVDHKENDKKVISWKYVNSLENLDLLNEFKFLEEKYSYEACDIDLKPGFTFEINGLRCRCSISLDLKSGIPTLYFEKNVMKKWPMELHKYCVELFRTTSDLEMIMNLNDSSDLHENQTIKDSYLHNSLENLDPRIVDEFFEKANIQNSFSTVMQRLEGFVGDDSKLWNIPNVFIPNSWVHARQLIRFTGKHANFSVGDYRDDVTQDLNAFLKHWLNSDNTNLETLVVRGSCSSTKGLFDGIQTSRWDPAKRQAKYVSNVPFETLWEYRFGEGCRFSNYLSFWPNELDCTDAFDIVRQSDGLIASIKVDISAFFMFVWHSRFPSSTIFQ</sequence>
<protein>
    <submittedName>
        <fullName evidence="3">Uncharacterized protein</fullName>
    </submittedName>
</protein>
<dbReference type="InterPro" id="IPR001810">
    <property type="entry name" value="F-box_dom"/>
</dbReference>